<evidence type="ECO:0000256" key="2">
    <source>
        <dbReference type="ARBA" id="ARBA00022649"/>
    </source>
</evidence>
<sequence>MQIVFTTKAKKDLDFWIKSGNKNILNKITDLIEDIQLHPFEGIGKPEQLKYQLSGKWSRRINEEHRIIYKVIEENTIEILDILSLKGHYE</sequence>
<dbReference type="NCBIfam" id="TIGR02385">
    <property type="entry name" value="RelE_StbE"/>
    <property type="match status" value="1"/>
</dbReference>
<dbReference type="PANTHER" id="PTHR38039:SF1">
    <property type="entry name" value="TOXIN YOEB"/>
    <property type="match status" value="1"/>
</dbReference>
<evidence type="ECO:0000313" key="8">
    <source>
        <dbReference type="Proteomes" id="UP000236737"/>
    </source>
</evidence>
<dbReference type="GO" id="GO:0016787">
    <property type="term" value="F:hydrolase activity"/>
    <property type="evidence" value="ECO:0007669"/>
    <property type="project" value="UniProtKB-KW"/>
</dbReference>
<dbReference type="GO" id="GO:0004519">
    <property type="term" value="F:endonuclease activity"/>
    <property type="evidence" value="ECO:0007669"/>
    <property type="project" value="UniProtKB-KW"/>
</dbReference>
<dbReference type="SUPFAM" id="SSF143011">
    <property type="entry name" value="RelE-like"/>
    <property type="match status" value="1"/>
</dbReference>
<protein>
    <recommendedName>
        <fullName evidence="6">Putative mRNA interferase YoeB</fullName>
    </recommendedName>
</protein>
<evidence type="ECO:0000256" key="3">
    <source>
        <dbReference type="ARBA" id="ARBA00022722"/>
    </source>
</evidence>
<dbReference type="GO" id="GO:0045892">
    <property type="term" value="P:negative regulation of DNA-templated transcription"/>
    <property type="evidence" value="ECO:0007669"/>
    <property type="project" value="TreeGrafter"/>
</dbReference>
<dbReference type="NCBIfam" id="TIGR02116">
    <property type="entry name" value="toxin_Txe_YoeB"/>
    <property type="match status" value="1"/>
</dbReference>
<keyword evidence="3" id="KW-0540">Nuclease</keyword>
<dbReference type="OrthoDB" id="9801102at2"/>
<organism evidence="7 8">
    <name type="scientific">Flavobacterium urumqiense</name>
    <dbReference type="NCBI Taxonomy" id="935224"/>
    <lineage>
        <taxon>Bacteria</taxon>
        <taxon>Pseudomonadati</taxon>
        <taxon>Bacteroidota</taxon>
        <taxon>Flavobacteriia</taxon>
        <taxon>Flavobacteriales</taxon>
        <taxon>Flavobacteriaceae</taxon>
        <taxon>Flavobacterium</taxon>
    </lineage>
</organism>
<dbReference type="Pfam" id="PF06769">
    <property type="entry name" value="YoeB_toxin"/>
    <property type="match status" value="1"/>
</dbReference>
<keyword evidence="4" id="KW-0255">Endonuclease</keyword>
<evidence type="ECO:0000256" key="5">
    <source>
        <dbReference type="ARBA" id="ARBA00022801"/>
    </source>
</evidence>
<dbReference type="InterPro" id="IPR009614">
    <property type="entry name" value="YoeB_toxin"/>
</dbReference>
<dbReference type="RefSeq" id="WP_103998651.1">
    <property type="nucleotide sequence ID" value="NZ_FNVP01000001.1"/>
</dbReference>
<dbReference type="PANTHER" id="PTHR38039">
    <property type="entry name" value="TOXIN YOEB"/>
    <property type="match status" value="1"/>
</dbReference>
<proteinExistence type="inferred from homology"/>
<evidence type="ECO:0000256" key="4">
    <source>
        <dbReference type="ARBA" id="ARBA00022759"/>
    </source>
</evidence>
<keyword evidence="8" id="KW-1185">Reference proteome</keyword>
<evidence type="ECO:0000256" key="1">
    <source>
        <dbReference type="ARBA" id="ARBA00008172"/>
    </source>
</evidence>
<dbReference type="AlphaFoldDB" id="A0A1H5T2Q9"/>
<dbReference type="InterPro" id="IPR007712">
    <property type="entry name" value="RelE/ParE_toxin"/>
</dbReference>
<dbReference type="Gene3D" id="3.30.2310.20">
    <property type="entry name" value="RelE-like"/>
    <property type="match status" value="1"/>
</dbReference>
<comment type="similarity">
    <text evidence="1">Belongs to the YoeB family.</text>
</comment>
<gene>
    <name evidence="7" type="ORF">SAMN04488130_101543</name>
</gene>
<reference evidence="8" key="1">
    <citation type="submission" date="2016-10" db="EMBL/GenBank/DDBJ databases">
        <authorList>
            <person name="Varghese N."/>
            <person name="Submissions S."/>
        </authorList>
    </citation>
    <scope>NUCLEOTIDE SEQUENCE [LARGE SCALE GENOMIC DNA]</scope>
    <source>
        <strain evidence="8">CGMCC 1.9230</strain>
    </source>
</reference>
<dbReference type="InterPro" id="IPR035093">
    <property type="entry name" value="RelE/ParE_toxin_dom_sf"/>
</dbReference>
<evidence type="ECO:0000313" key="7">
    <source>
        <dbReference type="EMBL" id="SEF57093.1"/>
    </source>
</evidence>
<keyword evidence="5" id="KW-0378">Hydrolase</keyword>
<keyword evidence="2" id="KW-1277">Toxin-antitoxin system</keyword>
<evidence type="ECO:0000256" key="6">
    <source>
        <dbReference type="ARBA" id="ARBA00030388"/>
    </source>
</evidence>
<dbReference type="EMBL" id="FNVP01000001">
    <property type="protein sequence ID" value="SEF57093.1"/>
    <property type="molecule type" value="Genomic_DNA"/>
</dbReference>
<name>A0A1H5T2Q9_9FLAO</name>
<dbReference type="GO" id="GO:0006401">
    <property type="term" value="P:RNA catabolic process"/>
    <property type="evidence" value="ECO:0007669"/>
    <property type="project" value="InterPro"/>
</dbReference>
<dbReference type="Proteomes" id="UP000236737">
    <property type="component" value="Unassembled WGS sequence"/>
</dbReference>
<accession>A0A1H5T2Q9</accession>